<dbReference type="AlphaFoldDB" id="A0AAJ6BIH2"/>
<keyword evidence="2" id="KW-1133">Transmembrane helix</keyword>
<proteinExistence type="predicted"/>
<evidence type="ECO:0000256" key="2">
    <source>
        <dbReference type="SAM" id="Phobius"/>
    </source>
</evidence>
<dbReference type="EMBL" id="CP119311">
    <property type="protein sequence ID" value="WEK37282.1"/>
    <property type="molecule type" value="Genomic_DNA"/>
</dbReference>
<name>A0AAJ6BIH2_9BACT</name>
<keyword evidence="1" id="KW-0175">Coiled coil</keyword>
<protein>
    <recommendedName>
        <fullName evidence="5">DUF1640 domain-containing protein</fullName>
    </recommendedName>
</protein>
<keyword evidence="2" id="KW-0472">Membrane</keyword>
<dbReference type="Proteomes" id="UP001220610">
    <property type="component" value="Chromosome"/>
</dbReference>
<organism evidence="3 4">
    <name type="scientific">Candidatus Pseudobacter hemicellulosilyticus</name>
    <dbReference type="NCBI Taxonomy" id="3121375"/>
    <lineage>
        <taxon>Bacteria</taxon>
        <taxon>Pseudomonadati</taxon>
        <taxon>Bacteroidota</taxon>
        <taxon>Chitinophagia</taxon>
        <taxon>Chitinophagales</taxon>
        <taxon>Chitinophagaceae</taxon>
        <taxon>Pseudobacter</taxon>
    </lineage>
</organism>
<sequence length="190" mass="22214">MKHENHIDIRLYSMFRNLVGLPESHAAAAAMEMNTIVTERTAGTAHSLTESLRMEMREQTNMLRQEMREQTRELRAEMKEQFTELRTEIQEQSRELREHKLSTDHQFALMRTELREHKLSTDHQFAHANLEMQEFKKYAVDSFASKVALETSKTELEKAKVALHKWTIGLWITMIATGSGFVILIIEKLQ</sequence>
<keyword evidence="2" id="KW-0812">Transmembrane</keyword>
<evidence type="ECO:0000256" key="1">
    <source>
        <dbReference type="SAM" id="Coils"/>
    </source>
</evidence>
<evidence type="ECO:0008006" key="5">
    <source>
        <dbReference type="Google" id="ProtNLM"/>
    </source>
</evidence>
<reference evidence="3" key="1">
    <citation type="submission" date="2023-03" db="EMBL/GenBank/DDBJ databases">
        <title>Andean soil-derived lignocellulolytic bacterial consortium as a source of novel taxa and putative plastic-active enzymes.</title>
        <authorList>
            <person name="Diaz-Garcia L."/>
            <person name="Chuvochina M."/>
            <person name="Feuerriegel G."/>
            <person name="Bunk B."/>
            <person name="Sproer C."/>
            <person name="Streit W.R."/>
            <person name="Rodriguez L.M."/>
            <person name="Overmann J."/>
            <person name="Jimenez D.J."/>
        </authorList>
    </citation>
    <scope>NUCLEOTIDE SEQUENCE</scope>
    <source>
        <strain evidence="3">MAG 7</strain>
    </source>
</reference>
<evidence type="ECO:0000313" key="4">
    <source>
        <dbReference type="Proteomes" id="UP001220610"/>
    </source>
</evidence>
<evidence type="ECO:0000313" key="3">
    <source>
        <dbReference type="EMBL" id="WEK37282.1"/>
    </source>
</evidence>
<accession>A0AAJ6BIH2</accession>
<gene>
    <name evidence="3" type="ORF">P0Y53_07195</name>
</gene>
<feature type="coiled-coil region" evidence="1">
    <location>
        <begin position="53"/>
        <end position="102"/>
    </location>
</feature>
<feature type="transmembrane region" description="Helical" evidence="2">
    <location>
        <begin position="168"/>
        <end position="186"/>
    </location>
</feature>